<organism evidence="1 2">
    <name type="scientific">Dyadobacter psychrotolerans</name>
    <dbReference type="NCBI Taxonomy" id="2541721"/>
    <lineage>
        <taxon>Bacteria</taxon>
        <taxon>Pseudomonadati</taxon>
        <taxon>Bacteroidota</taxon>
        <taxon>Cytophagia</taxon>
        <taxon>Cytophagales</taxon>
        <taxon>Spirosomataceae</taxon>
        <taxon>Dyadobacter</taxon>
    </lineage>
</organism>
<gene>
    <name evidence="1" type="ORF">E0F88_09455</name>
</gene>
<evidence type="ECO:0000313" key="2">
    <source>
        <dbReference type="Proteomes" id="UP000294850"/>
    </source>
</evidence>
<reference evidence="1 2" key="1">
    <citation type="submission" date="2019-03" db="EMBL/GenBank/DDBJ databases">
        <title>Dyadobacter AR-3-6 sp. nov., isolated from arctic soil.</title>
        <authorList>
            <person name="Chaudhary D.K."/>
        </authorList>
    </citation>
    <scope>NUCLEOTIDE SEQUENCE [LARGE SCALE GENOMIC DNA]</scope>
    <source>
        <strain evidence="1 2">AR-3-6</strain>
    </source>
</reference>
<comment type="caution">
    <text evidence="1">The sequence shown here is derived from an EMBL/GenBank/DDBJ whole genome shotgun (WGS) entry which is preliminary data.</text>
</comment>
<accession>A0A4R5DZ20</accession>
<dbReference type="InterPro" id="IPR053865">
    <property type="entry name" value="DUF6934"/>
</dbReference>
<evidence type="ECO:0000313" key="1">
    <source>
        <dbReference type="EMBL" id="TDE16453.1"/>
    </source>
</evidence>
<keyword evidence="2" id="KW-1185">Reference proteome</keyword>
<dbReference type="RefSeq" id="WP_131957987.1">
    <property type="nucleotide sequence ID" value="NZ_SMFL01000003.1"/>
</dbReference>
<dbReference type="EMBL" id="SMFL01000003">
    <property type="protein sequence ID" value="TDE16453.1"/>
    <property type="molecule type" value="Genomic_DNA"/>
</dbReference>
<dbReference type="AlphaFoldDB" id="A0A4R5DZ20"/>
<proteinExistence type="predicted"/>
<sequence>MNEDSYEFTLSRTEYRYEFVSVSAKKEVRNIVLFSQTSSANTYNLALLDLLNTGELSDMTETNNDDFVIVMATVFKIVNDFFDELPGSNVVFGGSDDRRQRLYKIIIGRELEEITKTFDVFGILGNTIEKFESNKIYELYLIKKR</sequence>
<dbReference type="Pfam" id="PF22028">
    <property type="entry name" value="DUF6934"/>
    <property type="match status" value="1"/>
</dbReference>
<name>A0A4R5DZ20_9BACT</name>
<protein>
    <submittedName>
        <fullName evidence="1">Uncharacterized protein</fullName>
    </submittedName>
</protein>
<dbReference type="Proteomes" id="UP000294850">
    <property type="component" value="Unassembled WGS sequence"/>
</dbReference>
<dbReference type="OrthoDB" id="961993at2"/>